<gene>
    <name evidence="1" type="ORF">DPEC_G00095660</name>
</gene>
<dbReference type="EMBL" id="CM055735">
    <property type="protein sequence ID" value="KAJ8007595.1"/>
    <property type="molecule type" value="Genomic_DNA"/>
</dbReference>
<name>A0ACC2GVW1_DALPE</name>
<comment type="caution">
    <text evidence="1">The sequence shown here is derived from an EMBL/GenBank/DDBJ whole genome shotgun (WGS) entry which is preliminary data.</text>
</comment>
<organism evidence="1 2">
    <name type="scientific">Dallia pectoralis</name>
    <name type="common">Alaska blackfish</name>
    <dbReference type="NCBI Taxonomy" id="75939"/>
    <lineage>
        <taxon>Eukaryota</taxon>
        <taxon>Metazoa</taxon>
        <taxon>Chordata</taxon>
        <taxon>Craniata</taxon>
        <taxon>Vertebrata</taxon>
        <taxon>Euteleostomi</taxon>
        <taxon>Actinopterygii</taxon>
        <taxon>Neopterygii</taxon>
        <taxon>Teleostei</taxon>
        <taxon>Protacanthopterygii</taxon>
        <taxon>Esociformes</taxon>
        <taxon>Umbridae</taxon>
        <taxon>Dallia</taxon>
    </lineage>
</organism>
<accession>A0ACC2GVW1</accession>
<dbReference type="Proteomes" id="UP001157502">
    <property type="component" value="Chromosome 8"/>
</dbReference>
<keyword evidence="2" id="KW-1185">Reference proteome</keyword>
<protein>
    <submittedName>
        <fullName evidence="1">Uncharacterized protein</fullName>
    </submittedName>
</protein>
<proteinExistence type="predicted"/>
<sequence length="108" mass="12566">MRKGKFGRPAVPANRKLVRKQLKDLLDAEACRMKTDKDIDFSLQKLEMDSPRGKIGMSENSALKKPTHAQEQRVERFEAAVDKCYTQLKMKDIQLAKARSQMDTWRRQ</sequence>
<evidence type="ECO:0000313" key="2">
    <source>
        <dbReference type="Proteomes" id="UP001157502"/>
    </source>
</evidence>
<evidence type="ECO:0000313" key="1">
    <source>
        <dbReference type="EMBL" id="KAJ8007595.1"/>
    </source>
</evidence>
<reference evidence="1" key="1">
    <citation type="submission" date="2021-05" db="EMBL/GenBank/DDBJ databases">
        <authorList>
            <person name="Pan Q."/>
            <person name="Jouanno E."/>
            <person name="Zahm M."/>
            <person name="Klopp C."/>
            <person name="Cabau C."/>
            <person name="Louis A."/>
            <person name="Berthelot C."/>
            <person name="Parey E."/>
            <person name="Roest Crollius H."/>
            <person name="Montfort J."/>
            <person name="Robinson-Rechavi M."/>
            <person name="Bouchez O."/>
            <person name="Lampietro C."/>
            <person name="Lopez Roques C."/>
            <person name="Donnadieu C."/>
            <person name="Postlethwait J."/>
            <person name="Bobe J."/>
            <person name="Dillon D."/>
            <person name="Chandos A."/>
            <person name="von Hippel F."/>
            <person name="Guiguen Y."/>
        </authorList>
    </citation>
    <scope>NUCLEOTIDE SEQUENCE</scope>
    <source>
        <strain evidence="1">YG-Jan2019</strain>
    </source>
</reference>